<gene>
    <name evidence="1" type="ORF">CUN48_09650</name>
</gene>
<protein>
    <submittedName>
        <fullName evidence="1">Uncharacterized protein</fullName>
    </submittedName>
</protein>
<sequence length="96" mass="10693">MPSLASFRGRLTESAHTLHAYLSLIERLAPEMHKIYNYADRRFGVDTTNQTNAARVSRAQHLAARFSAATAFAQPEILALEPDTIRRFMGTEGVST</sequence>
<accession>A0A2M8QBT7</accession>
<evidence type="ECO:0000313" key="2">
    <source>
        <dbReference type="Proteomes" id="UP000230790"/>
    </source>
</evidence>
<dbReference type="AlphaFoldDB" id="A0A2M8QBT7"/>
<proteinExistence type="predicted"/>
<dbReference type="EMBL" id="PGTN01000059">
    <property type="protein sequence ID" value="PJF47240.1"/>
    <property type="molecule type" value="Genomic_DNA"/>
</dbReference>
<reference evidence="1 2" key="1">
    <citation type="submission" date="2017-11" db="EMBL/GenBank/DDBJ databases">
        <title>Evolution of Phototrophy in the Chloroflexi Phylum Driven by Horizontal Gene Transfer.</title>
        <authorList>
            <person name="Ward L.M."/>
            <person name="Hemp J."/>
            <person name="Shih P.M."/>
            <person name="Mcglynn S.E."/>
            <person name="Fischer W."/>
        </authorList>
    </citation>
    <scope>NUCLEOTIDE SEQUENCE [LARGE SCALE GENOMIC DNA]</scope>
    <source>
        <strain evidence="1">JP3_7</strain>
    </source>
</reference>
<comment type="caution">
    <text evidence="1">The sequence shown here is derived from an EMBL/GenBank/DDBJ whole genome shotgun (WGS) entry which is preliminary data.</text>
</comment>
<evidence type="ECO:0000313" key="1">
    <source>
        <dbReference type="EMBL" id="PJF47240.1"/>
    </source>
</evidence>
<dbReference type="Gene3D" id="1.20.140.70">
    <property type="entry name" value="Oligopeptidase f, N-terminal domain"/>
    <property type="match status" value="1"/>
</dbReference>
<name>A0A2M8QBT7_9CHLR</name>
<dbReference type="Proteomes" id="UP000230790">
    <property type="component" value="Unassembled WGS sequence"/>
</dbReference>
<organism evidence="1 2">
    <name type="scientific">Candidatus Thermofonsia Clade 3 bacterium</name>
    <dbReference type="NCBI Taxonomy" id="2364212"/>
    <lineage>
        <taxon>Bacteria</taxon>
        <taxon>Bacillati</taxon>
        <taxon>Chloroflexota</taxon>
        <taxon>Candidatus Thermofontia</taxon>
        <taxon>Candidatus Thermofonsia Clade 3</taxon>
    </lineage>
</organism>